<dbReference type="Proteomes" id="UP000199035">
    <property type="component" value="Unassembled WGS sequence"/>
</dbReference>
<evidence type="ECO:0000313" key="2">
    <source>
        <dbReference type="Proteomes" id="UP000199035"/>
    </source>
</evidence>
<sequence>MHLGDFDLLFVLGTAMYYSKDKDINAYVKRLLKHKSFRIISGKKHDQLCIFEQRKLAIPSTPSKQRSYIEFKNTVKRILRELGIVNYEAIL</sequence>
<dbReference type="EMBL" id="FNPK01000009">
    <property type="protein sequence ID" value="SDY39400.1"/>
    <property type="molecule type" value="Genomic_DNA"/>
</dbReference>
<proteinExistence type="predicted"/>
<dbReference type="AlphaFoldDB" id="A0A1H3JHB8"/>
<protein>
    <submittedName>
        <fullName evidence="1">Uncharacterized protein</fullName>
    </submittedName>
</protein>
<name>A0A1H3JHB8_9GAMM</name>
<evidence type="ECO:0000313" key="1">
    <source>
        <dbReference type="EMBL" id="SDY39400.1"/>
    </source>
</evidence>
<accession>A0A1H3JHB8</accession>
<gene>
    <name evidence="1" type="ORF">SAMN05421643_10979</name>
</gene>
<keyword evidence="2" id="KW-1185">Reference proteome</keyword>
<organism evidence="1 2">
    <name type="scientific">Acinetobacter kyonggiensis</name>
    <dbReference type="NCBI Taxonomy" id="595670"/>
    <lineage>
        <taxon>Bacteria</taxon>
        <taxon>Pseudomonadati</taxon>
        <taxon>Pseudomonadota</taxon>
        <taxon>Gammaproteobacteria</taxon>
        <taxon>Moraxellales</taxon>
        <taxon>Moraxellaceae</taxon>
        <taxon>Acinetobacter</taxon>
    </lineage>
</organism>
<reference evidence="2" key="1">
    <citation type="submission" date="2016-10" db="EMBL/GenBank/DDBJ databases">
        <authorList>
            <person name="Varghese N."/>
            <person name="Submissions S."/>
        </authorList>
    </citation>
    <scope>NUCLEOTIDE SEQUENCE [LARGE SCALE GENOMIC DNA]</scope>
    <source>
        <strain evidence="2">ANC 5109</strain>
    </source>
</reference>